<feature type="domain" description="CinA C-terminal" evidence="1">
    <location>
        <begin position="5"/>
        <end position="155"/>
    </location>
</feature>
<dbReference type="Proteomes" id="UP000231658">
    <property type="component" value="Unassembled WGS sequence"/>
</dbReference>
<dbReference type="OrthoDB" id="9801454at2"/>
<dbReference type="AlphaFoldDB" id="A0A1C3RCS1"/>
<keyword evidence="3" id="KW-1185">Reference proteome</keyword>
<gene>
    <name evidence="2" type="ORF">MTBPR1_10317</name>
</gene>
<dbReference type="InterPro" id="IPR036653">
    <property type="entry name" value="CinA-like_C"/>
</dbReference>
<reference evidence="2 3" key="1">
    <citation type="submission" date="2016-07" db="EMBL/GenBank/DDBJ databases">
        <authorList>
            <person name="Lefevre C.T."/>
        </authorList>
    </citation>
    <scope>NUCLEOTIDE SEQUENCE [LARGE SCALE GENOMIC DNA]</scope>
    <source>
        <strain evidence="2">PR1</strain>
    </source>
</reference>
<dbReference type="InterPro" id="IPR008136">
    <property type="entry name" value="CinA_C"/>
</dbReference>
<dbReference type="STRING" id="1867952.MTBPR1_10317"/>
<evidence type="ECO:0000259" key="1">
    <source>
        <dbReference type="Pfam" id="PF02464"/>
    </source>
</evidence>
<dbReference type="RefSeq" id="WP_069185786.1">
    <property type="nucleotide sequence ID" value="NZ_FLYE01000001.1"/>
</dbReference>
<organism evidence="2 3">
    <name type="scientific">Candidatus Terasakiella magnetica</name>
    <dbReference type="NCBI Taxonomy" id="1867952"/>
    <lineage>
        <taxon>Bacteria</taxon>
        <taxon>Pseudomonadati</taxon>
        <taxon>Pseudomonadota</taxon>
        <taxon>Alphaproteobacteria</taxon>
        <taxon>Rhodospirillales</taxon>
        <taxon>Terasakiellaceae</taxon>
        <taxon>Terasakiella</taxon>
    </lineage>
</organism>
<protein>
    <submittedName>
        <fullName evidence="2">CinA domain-containing protein</fullName>
    </submittedName>
</protein>
<name>A0A1C3RCS1_9PROT</name>
<accession>A0A1C3RCS1</accession>
<evidence type="ECO:0000313" key="2">
    <source>
        <dbReference type="EMBL" id="SCA55070.1"/>
    </source>
</evidence>
<dbReference type="EMBL" id="FLYE01000001">
    <property type="protein sequence ID" value="SCA55070.1"/>
    <property type="molecule type" value="Genomic_DNA"/>
</dbReference>
<dbReference type="Gene3D" id="3.90.950.20">
    <property type="entry name" value="CinA-like"/>
    <property type="match status" value="1"/>
</dbReference>
<dbReference type="NCBIfam" id="TIGR00199">
    <property type="entry name" value="PncC_domain"/>
    <property type="match status" value="1"/>
</dbReference>
<dbReference type="Pfam" id="PF02464">
    <property type="entry name" value="CinA"/>
    <property type="match status" value="1"/>
</dbReference>
<sequence>MSLNSLAKETLVACRRTGLMVSTAESCTGGMISAALTSVAGSSDVVECGFVTYSNTAKQAMLNIPAKKLEKHGAVSKSVAKAMAEGGREASRTDICVAVTGIAGPTGGSDEKPVGLVYIACAKKDGETIVEKHKFEGEREQIRHQTAERALKLIQIQALVP</sequence>
<dbReference type="SUPFAM" id="SSF142433">
    <property type="entry name" value="CinA-like"/>
    <property type="match status" value="1"/>
</dbReference>
<evidence type="ECO:0000313" key="3">
    <source>
        <dbReference type="Proteomes" id="UP000231658"/>
    </source>
</evidence>
<proteinExistence type="predicted"/>